<feature type="short sequence motif" description="GXSXG" evidence="4">
    <location>
        <begin position="35"/>
        <end position="39"/>
    </location>
</feature>
<dbReference type="InterPro" id="IPR016035">
    <property type="entry name" value="Acyl_Trfase/lysoPLipase"/>
</dbReference>
<gene>
    <name evidence="6" type="ORF">IAB05_00325</name>
</gene>
<dbReference type="PANTHER" id="PTHR14226:SF57">
    <property type="entry name" value="BLR7027 PROTEIN"/>
    <property type="match status" value="1"/>
</dbReference>
<accession>A0A9D1MGI0</accession>
<dbReference type="GO" id="GO:0016042">
    <property type="term" value="P:lipid catabolic process"/>
    <property type="evidence" value="ECO:0007669"/>
    <property type="project" value="UniProtKB-UniRule"/>
</dbReference>
<evidence type="ECO:0000313" key="7">
    <source>
        <dbReference type="Proteomes" id="UP000824094"/>
    </source>
</evidence>
<keyword evidence="2 4" id="KW-0442">Lipid degradation</keyword>
<dbReference type="PANTHER" id="PTHR14226">
    <property type="entry name" value="NEUROPATHY TARGET ESTERASE/SWISS CHEESE D.MELANOGASTER"/>
    <property type="match status" value="1"/>
</dbReference>
<feature type="short sequence motif" description="GXGXXG" evidence="4">
    <location>
        <begin position="8"/>
        <end position="13"/>
    </location>
</feature>
<sequence length="380" mass="42225">MIGLALEGGGAKGAFHIGALEAFFEKGFRFDMVMGTSIGALNGAMVAEGKFDALKGLWEQAAISKIVDIDDIKFDRLMKGDYDRELIVYLVKKAREAIADGGLPMDKLRELVDKYIDEDCLRSSSIDYGLVTVSVSDGWEPLELFKDQIPKGMLKDYILASAYFPLFNRPKIGGKRYIDGGMYNNCPINPLIRRGASEVVAIRTGSNMPFARVVDKTVKLTVVEPSEDLGGTIDLRKAKVDYNIKLGYFDALRAIDKLAGVRYYLQPVTVAETIRFAEGLGDETEKTIRKLLKTRGSRHTLITKAMEVAKKELSLPEDADATQSLLALLEYAAGENGVEKFKVYTLPEFFGEIKRNMQPKPENDLLSYEIAKAIITNYKD</sequence>
<evidence type="ECO:0000256" key="4">
    <source>
        <dbReference type="PROSITE-ProRule" id="PRU01161"/>
    </source>
</evidence>
<keyword evidence="3 4" id="KW-0443">Lipid metabolism</keyword>
<reference evidence="6" key="1">
    <citation type="submission" date="2020-10" db="EMBL/GenBank/DDBJ databases">
        <authorList>
            <person name="Gilroy R."/>
        </authorList>
    </citation>
    <scope>NUCLEOTIDE SEQUENCE</scope>
    <source>
        <strain evidence="6">18911</strain>
    </source>
</reference>
<feature type="active site" description="Nucleophile" evidence="4">
    <location>
        <position position="37"/>
    </location>
</feature>
<feature type="active site" description="Proton acceptor" evidence="4">
    <location>
        <position position="179"/>
    </location>
</feature>
<organism evidence="6 7">
    <name type="scientific">Candidatus Stercoripulliclostridium merdigallinarum</name>
    <dbReference type="NCBI Taxonomy" id="2840951"/>
    <lineage>
        <taxon>Bacteria</taxon>
        <taxon>Bacillati</taxon>
        <taxon>Bacillota</taxon>
        <taxon>Clostridia</taxon>
        <taxon>Eubacteriales</taxon>
        <taxon>Candidatus Stercoripulliclostridium</taxon>
    </lineage>
</organism>
<protein>
    <submittedName>
        <fullName evidence="6">Patatin-like phospholipase family protein</fullName>
    </submittedName>
</protein>
<feature type="domain" description="PNPLA" evidence="5">
    <location>
        <begin position="4"/>
        <end position="192"/>
    </location>
</feature>
<evidence type="ECO:0000256" key="1">
    <source>
        <dbReference type="ARBA" id="ARBA00022801"/>
    </source>
</evidence>
<dbReference type="GO" id="GO:0016787">
    <property type="term" value="F:hydrolase activity"/>
    <property type="evidence" value="ECO:0007669"/>
    <property type="project" value="UniProtKB-UniRule"/>
</dbReference>
<keyword evidence="1 4" id="KW-0378">Hydrolase</keyword>
<evidence type="ECO:0000256" key="3">
    <source>
        <dbReference type="ARBA" id="ARBA00023098"/>
    </source>
</evidence>
<evidence type="ECO:0000313" key="6">
    <source>
        <dbReference type="EMBL" id="HIU59816.1"/>
    </source>
</evidence>
<dbReference type="Proteomes" id="UP000824094">
    <property type="component" value="Unassembled WGS sequence"/>
</dbReference>
<dbReference type="InterPro" id="IPR002641">
    <property type="entry name" value="PNPLA_dom"/>
</dbReference>
<dbReference type="Gene3D" id="3.40.1090.10">
    <property type="entry name" value="Cytosolic phospholipase A2 catalytic domain"/>
    <property type="match status" value="2"/>
</dbReference>
<dbReference type="CDD" id="cd07209">
    <property type="entry name" value="Pat_hypo_Ecoli_Z1214_like"/>
    <property type="match status" value="1"/>
</dbReference>
<dbReference type="InterPro" id="IPR050301">
    <property type="entry name" value="NTE"/>
</dbReference>
<dbReference type="PROSITE" id="PS51635">
    <property type="entry name" value="PNPLA"/>
    <property type="match status" value="1"/>
</dbReference>
<evidence type="ECO:0000256" key="2">
    <source>
        <dbReference type="ARBA" id="ARBA00022963"/>
    </source>
</evidence>
<dbReference type="AlphaFoldDB" id="A0A9D1MGI0"/>
<evidence type="ECO:0000259" key="5">
    <source>
        <dbReference type="PROSITE" id="PS51635"/>
    </source>
</evidence>
<proteinExistence type="predicted"/>
<feature type="short sequence motif" description="DGA/G" evidence="4">
    <location>
        <begin position="179"/>
        <end position="181"/>
    </location>
</feature>
<dbReference type="SUPFAM" id="SSF52151">
    <property type="entry name" value="FabD/lysophospholipase-like"/>
    <property type="match status" value="1"/>
</dbReference>
<name>A0A9D1MGI0_9FIRM</name>
<dbReference type="EMBL" id="DVNF01000011">
    <property type="protein sequence ID" value="HIU59816.1"/>
    <property type="molecule type" value="Genomic_DNA"/>
</dbReference>
<reference evidence="6" key="2">
    <citation type="journal article" date="2021" name="PeerJ">
        <title>Extensive microbial diversity within the chicken gut microbiome revealed by metagenomics and culture.</title>
        <authorList>
            <person name="Gilroy R."/>
            <person name="Ravi A."/>
            <person name="Getino M."/>
            <person name="Pursley I."/>
            <person name="Horton D.L."/>
            <person name="Alikhan N.F."/>
            <person name="Baker D."/>
            <person name="Gharbi K."/>
            <person name="Hall N."/>
            <person name="Watson M."/>
            <person name="Adriaenssens E.M."/>
            <person name="Foster-Nyarko E."/>
            <person name="Jarju S."/>
            <person name="Secka A."/>
            <person name="Antonio M."/>
            <person name="Oren A."/>
            <person name="Chaudhuri R.R."/>
            <person name="La Ragione R."/>
            <person name="Hildebrand F."/>
            <person name="Pallen M.J."/>
        </authorList>
    </citation>
    <scope>NUCLEOTIDE SEQUENCE</scope>
    <source>
        <strain evidence="6">18911</strain>
    </source>
</reference>
<comment type="caution">
    <text evidence="6">The sequence shown here is derived from an EMBL/GenBank/DDBJ whole genome shotgun (WGS) entry which is preliminary data.</text>
</comment>
<dbReference type="Pfam" id="PF01734">
    <property type="entry name" value="Patatin"/>
    <property type="match status" value="1"/>
</dbReference>